<dbReference type="InterPro" id="IPR001764">
    <property type="entry name" value="Glyco_hydro_3_N"/>
</dbReference>
<dbReference type="SUPFAM" id="SSF51445">
    <property type="entry name" value="(Trans)glycosidases"/>
    <property type="match status" value="1"/>
</dbReference>
<dbReference type="InterPro" id="IPR017853">
    <property type="entry name" value="GH"/>
</dbReference>
<dbReference type="InterPro" id="IPR050288">
    <property type="entry name" value="Cellulose_deg_GH3"/>
</dbReference>
<keyword evidence="6" id="KW-0732">Signal</keyword>
<feature type="compositionally biased region" description="Pro residues" evidence="5">
    <location>
        <begin position="1050"/>
        <end position="1064"/>
    </location>
</feature>
<keyword evidence="2 4" id="KW-0378">Hydrolase</keyword>
<evidence type="ECO:0000256" key="3">
    <source>
        <dbReference type="ARBA" id="ARBA00023277"/>
    </source>
</evidence>
<dbReference type="Pfam" id="PF01915">
    <property type="entry name" value="Glyco_hydro_3_C"/>
    <property type="match status" value="1"/>
</dbReference>
<dbReference type="GO" id="GO:0004553">
    <property type="term" value="F:hydrolase activity, hydrolyzing O-glycosyl compounds"/>
    <property type="evidence" value="ECO:0007669"/>
    <property type="project" value="InterPro"/>
</dbReference>
<name>A0A1M6IW52_9ACTN</name>
<feature type="signal peptide" evidence="6">
    <location>
        <begin position="1"/>
        <end position="31"/>
    </location>
</feature>
<comment type="similarity">
    <text evidence="1 4">Belongs to the glycosyl hydrolase 3 family.</text>
</comment>
<evidence type="ECO:0000259" key="7">
    <source>
        <dbReference type="SMART" id="SM01217"/>
    </source>
</evidence>
<organism evidence="8 9">
    <name type="scientific">Tessaracoccus bendigoensis DSM 12906</name>
    <dbReference type="NCBI Taxonomy" id="1123357"/>
    <lineage>
        <taxon>Bacteria</taxon>
        <taxon>Bacillati</taxon>
        <taxon>Actinomycetota</taxon>
        <taxon>Actinomycetes</taxon>
        <taxon>Propionibacteriales</taxon>
        <taxon>Propionibacteriaceae</taxon>
        <taxon>Tessaracoccus</taxon>
    </lineage>
</organism>
<keyword evidence="9" id="KW-1185">Reference proteome</keyword>
<dbReference type="STRING" id="1123357.SAMN02745244_02394"/>
<feature type="chain" id="PRO_5012341711" evidence="6">
    <location>
        <begin position="32"/>
        <end position="1213"/>
    </location>
</feature>
<dbReference type="Pfam" id="PF14310">
    <property type="entry name" value="Fn3-like"/>
    <property type="match status" value="1"/>
</dbReference>
<dbReference type="Gene3D" id="2.60.40.10">
    <property type="entry name" value="Immunoglobulins"/>
    <property type="match status" value="1"/>
</dbReference>
<dbReference type="InterPro" id="IPR013783">
    <property type="entry name" value="Ig-like_fold"/>
</dbReference>
<feature type="region of interest" description="Disordered" evidence="5">
    <location>
        <begin position="1043"/>
        <end position="1075"/>
    </location>
</feature>
<dbReference type="RefSeq" id="WP_175558316.1">
    <property type="nucleotide sequence ID" value="NZ_FQZG01000044.1"/>
</dbReference>
<evidence type="ECO:0000313" key="9">
    <source>
        <dbReference type="Proteomes" id="UP000184512"/>
    </source>
</evidence>
<keyword evidence="3" id="KW-0119">Carbohydrate metabolism</keyword>
<dbReference type="SUPFAM" id="SSF52279">
    <property type="entry name" value="Beta-D-glucan exohydrolase, C-terminal domain"/>
    <property type="match status" value="1"/>
</dbReference>
<dbReference type="SMART" id="SM01217">
    <property type="entry name" value="Fn3_like"/>
    <property type="match status" value="1"/>
</dbReference>
<dbReference type="InterPro" id="IPR036881">
    <property type="entry name" value="Glyco_hydro_3_C_sf"/>
</dbReference>
<dbReference type="InterPro" id="IPR002772">
    <property type="entry name" value="Glyco_hydro_3_C"/>
</dbReference>
<dbReference type="InterPro" id="IPR026891">
    <property type="entry name" value="Fn3-like"/>
</dbReference>
<dbReference type="EMBL" id="FQZG01000044">
    <property type="protein sequence ID" value="SHJ38680.1"/>
    <property type="molecule type" value="Genomic_DNA"/>
</dbReference>
<keyword evidence="4" id="KW-0326">Glycosidase</keyword>
<dbReference type="Pfam" id="PF00933">
    <property type="entry name" value="Glyco_hydro_3"/>
    <property type="match status" value="1"/>
</dbReference>
<proteinExistence type="inferred from homology"/>
<evidence type="ECO:0000313" key="8">
    <source>
        <dbReference type="EMBL" id="SHJ38680.1"/>
    </source>
</evidence>
<dbReference type="Gene3D" id="3.20.20.300">
    <property type="entry name" value="Glycoside hydrolase, family 3, N-terminal domain"/>
    <property type="match status" value="1"/>
</dbReference>
<reference evidence="8 9" key="1">
    <citation type="submission" date="2016-11" db="EMBL/GenBank/DDBJ databases">
        <authorList>
            <person name="Jaros S."/>
            <person name="Januszkiewicz K."/>
            <person name="Wedrychowicz H."/>
        </authorList>
    </citation>
    <scope>NUCLEOTIDE SEQUENCE [LARGE SCALE GENOMIC DNA]</scope>
    <source>
        <strain evidence="8 9">DSM 12906</strain>
    </source>
</reference>
<dbReference type="PROSITE" id="PS00775">
    <property type="entry name" value="GLYCOSYL_HYDROL_F3"/>
    <property type="match status" value="1"/>
</dbReference>
<evidence type="ECO:0000256" key="2">
    <source>
        <dbReference type="ARBA" id="ARBA00022801"/>
    </source>
</evidence>
<accession>A0A1M6IW52</accession>
<evidence type="ECO:0000256" key="4">
    <source>
        <dbReference type="RuleBase" id="RU361161"/>
    </source>
</evidence>
<dbReference type="InterPro" id="IPR036962">
    <property type="entry name" value="Glyco_hydro_3_N_sf"/>
</dbReference>
<dbReference type="PANTHER" id="PTHR42715:SF10">
    <property type="entry name" value="BETA-GLUCOSIDASE"/>
    <property type="match status" value="1"/>
</dbReference>
<gene>
    <name evidence="8" type="ORF">SAMN02745244_02394</name>
</gene>
<dbReference type="Gene3D" id="3.40.50.1700">
    <property type="entry name" value="Glycoside hydrolase family 3 C-terminal domain"/>
    <property type="match status" value="1"/>
</dbReference>
<evidence type="ECO:0000256" key="1">
    <source>
        <dbReference type="ARBA" id="ARBA00005336"/>
    </source>
</evidence>
<evidence type="ECO:0000256" key="5">
    <source>
        <dbReference type="SAM" id="MobiDB-lite"/>
    </source>
</evidence>
<dbReference type="GO" id="GO:0005975">
    <property type="term" value="P:carbohydrate metabolic process"/>
    <property type="evidence" value="ECO:0007669"/>
    <property type="project" value="InterPro"/>
</dbReference>
<feature type="domain" description="Fibronectin type III-like" evidence="7">
    <location>
        <begin position="366"/>
        <end position="437"/>
    </location>
</feature>
<dbReference type="PRINTS" id="PR00133">
    <property type="entry name" value="GLHYDRLASE3"/>
</dbReference>
<dbReference type="PANTHER" id="PTHR42715">
    <property type="entry name" value="BETA-GLUCOSIDASE"/>
    <property type="match status" value="1"/>
</dbReference>
<evidence type="ECO:0000256" key="6">
    <source>
        <dbReference type="SAM" id="SignalP"/>
    </source>
</evidence>
<dbReference type="Proteomes" id="UP000184512">
    <property type="component" value="Unassembled WGS sequence"/>
</dbReference>
<dbReference type="AlphaFoldDB" id="A0A1M6IW52"/>
<dbReference type="InterPro" id="IPR019800">
    <property type="entry name" value="Glyco_hydro_3_AS"/>
</dbReference>
<protein>
    <submittedName>
        <fullName evidence="8">Beta-glucosidase</fullName>
    </submittedName>
</protein>
<sequence>MTPRSHQRRRKIIPLALVGVLASASVPNAVAATTEVEPNELEIAGAALSRHAATQGMVLLENSDSALPLARTGNVAVFGVGSYVTVKGGTGSGSVNNRYTVNVLTGLEDAGYLLTTSPGYSTPMRAAADAAVSGTTGIFGGVDYAGAEVALTPETVLPTAPTDTALFVIARNSGEFNDRRSGKGDYQLNDIERANIALLGKTYAKVIVVLNTGGIMDTSWYSAINAASEDPAGGQPLDALLLMSQAGQESGHALVDVLTGDVAPSGKLTDTWASSYTYYPASQTFASNDGDSLHEAYTEGLYVGYRYFDSMYEKLAKNPDDVVRYPFGFGLSYTTFDIRAGKVEADSDTVTVRAKVTNTGTSAGAEVVQVYVSAPQKGLDKPYQELEGFAKTDVLDPGQSQEVTIEFKLAELASYSESRASWVLEGGDYIIRVGNSSRSTHVATKLNVSSTVITERLSNQLDGATFDELTSNPANFYSYEGEATEIAAAQTVNLNAASVKTVNNASDRAQRIQVPTTSPLYPIDGTLVSSTTALIDPAQTDWSGSGAPYVAKEGEKIKHVQTDPGATLYDVAKGELTMEQFVAGLSNEQLANIVEGAGTTGSTLMLATGSGGYTTSRYENLGIPGLGLQDGPAGLRLTQSSTSRGVTTYQWATAFPIGTMLAQTFDPDLITEVGEAIGKEMAEYGTTLWLAPSLNIHRDPLNGRNFEYYSEDPFVSGIASVATTLGIQKTPGRGVAIKHYAANNQETTRTTSDSQISERTLREIYLKGFEMSVKGAAPMSVMTSYNYVNGTYAAANYDLIEDVLRGEWGFEGLVMTDWGAGPRAGAPAVMYAGNDLIMPGNNPTEVVTAVQKLNVDIDGSGLPVYISRTTASNGRTSYTWQWGSFSPSATGTETVSTVVNSTSDLTALKSQFVDVDVINNETVTAHPGFASVDAAYTEVTTLLGGSALTAAQRAAITVTDVVRQDPADTASPVVSYTVNVRGGYPARGVAMRLGDLQRSAVNILTVISQSAPFEQLAETQGVDGISVAPYADQFDLTRFLDSQVGEPTTEPTPKPTPTPTPTPKPTQSATPWTPSAPYTIPGTHQINGRTWLTTCSRYSQTERCRTEIWASTVARDASGRFSMKQGWAFNNQTYLPYMTRAQWAKNPLGHAGEWRATDGRQWRTECDTAATGRGACRSYTMTTVYKATPKAGGGYTFSQQNEWVFNNIVMFRR</sequence>